<evidence type="ECO:0000256" key="4">
    <source>
        <dbReference type="ARBA" id="ARBA00022989"/>
    </source>
</evidence>
<dbReference type="Pfam" id="PF00209">
    <property type="entry name" value="SNF"/>
    <property type="match status" value="2"/>
</dbReference>
<feature type="transmembrane region" description="Helical" evidence="6">
    <location>
        <begin position="382"/>
        <end position="399"/>
    </location>
</feature>
<dbReference type="InterPro" id="IPR047218">
    <property type="entry name" value="YocR/YhdH-like"/>
</dbReference>
<dbReference type="PROSITE" id="PS50267">
    <property type="entry name" value="NA_NEUROTRAN_SYMP_3"/>
    <property type="match status" value="1"/>
</dbReference>
<feature type="transmembrane region" description="Helical" evidence="6">
    <location>
        <begin position="12"/>
        <end position="31"/>
    </location>
</feature>
<dbReference type="GO" id="GO:0016020">
    <property type="term" value="C:membrane"/>
    <property type="evidence" value="ECO:0007669"/>
    <property type="project" value="UniProtKB-SubCell"/>
</dbReference>
<comment type="caution">
    <text evidence="7">The sequence shown here is derived from an EMBL/GenBank/DDBJ whole genome shotgun (WGS) entry which is preliminary data.</text>
</comment>
<keyword evidence="3 6" id="KW-0812">Transmembrane</keyword>
<dbReference type="AlphaFoldDB" id="A0A7X0JVQ3"/>
<evidence type="ECO:0000256" key="5">
    <source>
        <dbReference type="ARBA" id="ARBA00023136"/>
    </source>
</evidence>
<dbReference type="RefSeq" id="WP_166846652.1">
    <property type="nucleotide sequence ID" value="NZ_JAAONY010000002.1"/>
</dbReference>
<keyword evidence="5 6" id="KW-0472">Membrane</keyword>
<keyword evidence="2" id="KW-0813">Transport</keyword>
<evidence type="ECO:0000256" key="6">
    <source>
        <dbReference type="SAM" id="Phobius"/>
    </source>
</evidence>
<feature type="transmembrane region" description="Helical" evidence="6">
    <location>
        <begin position="419"/>
        <end position="441"/>
    </location>
</feature>
<comment type="subcellular location">
    <subcellularLocation>
        <location evidence="1">Membrane</location>
        <topology evidence="1">Multi-pass membrane protein</topology>
    </subcellularLocation>
</comment>
<reference evidence="7 8" key="1">
    <citation type="submission" date="2020-08" db="EMBL/GenBank/DDBJ databases">
        <title>Genomic Encyclopedia of Type Strains, Phase IV (KMG-IV): sequencing the most valuable type-strain genomes for metagenomic binning, comparative biology and taxonomic classification.</title>
        <authorList>
            <person name="Goeker M."/>
        </authorList>
    </citation>
    <scope>NUCLEOTIDE SEQUENCE [LARGE SCALE GENOMIC DNA]</scope>
    <source>
        <strain evidence="7 8">DSM 22368</strain>
    </source>
</reference>
<evidence type="ECO:0000313" key="8">
    <source>
        <dbReference type="Proteomes" id="UP000528457"/>
    </source>
</evidence>
<feature type="transmembrane region" description="Helical" evidence="6">
    <location>
        <begin position="37"/>
        <end position="59"/>
    </location>
</feature>
<dbReference type="PANTHER" id="PTHR42948:SF1">
    <property type="entry name" value="TRANSPORTER"/>
    <property type="match status" value="1"/>
</dbReference>
<feature type="transmembrane region" description="Helical" evidence="6">
    <location>
        <begin position="136"/>
        <end position="157"/>
    </location>
</feature>
<dbReference type="InterPro" id="IPR000175">
    <property type="entry name" value="Na/ntran_symport"/>
</dbReference>
<dbReference type="InterPro" id="IPR037272">
    <property type="entry name" value="SNS_sf"/>
</dbReference>
<gene>
    <name evidence="7" type="ORF">HNR48_002426</name>
</gene>
<dbReference type="NCBIfam" id="NF037979">
    <property type="entry name" value="Na_transp"/>
    <property type="match status" value="1"/>
</dbReference>
<dbReference type="PANTHER" id="PTHR42948">
    <property type="entry name" value="TRANSPORTER"/>
    <property type="match status" value="1"/>
</dbReference>
<organism evidence="7 8">
    <name type="scientific">Pseudoteredinibacter isoporae</name>
    <dbReference type="NCBI Taxonomy" id="570281"/>
    <lineage>
        <taxon>Bacteria</taxon>
        <taxon>Pseudomonadati</taxon>
        <taxon>Pseudomonadota</taxon>
        <taxon>Gammaproteobacteria</taxon>
        <taxon>Cellvibrionales</taxon>
        <taxon>Cellvibrionaceae</taxon>
        <taxon>Pseudoteredinibacter</taxon>
    </lineage>
</organism>
<dbReference type="Proteomes" id="UP000528457">
    <property type="component" value="Unassembled WGS sequence"/>
</dbReference>
<keyword evidence="8" id="KW-1185">Reference proteome</keyword>
<feature type="transmembrane region" description="Helical" evidence="6">
    <location>
        <begin position="88"/>
        <end position="116"/>
    </location>
</feature>
<evidence type="ECO:0000256" key="2">
    <source>
        <dbReference type="ARBA" id="ARBA00022448"/>
    </source>
</evidence>
<sequence length="445" mass="47512">MAASRGEFSSRLGFILAAAGSAVGLGNIWGFPSQVAANGGAAFVLVYLLLAFLIAYPVLMTELAIGRFAKANTLAALKKLSIGPLSRFLSTVFGYLGVAVAALILSFYGVIAGLMLGQCLRSLLALFAVEPGLLSGTGASIFFTLVFMVLTLAIVLKGVSAGIEAWSRCLMPMLIVLLLVLIAIVLNQTGAKQGLKAYLLPDVSKLWQGELMLSAMGQVFFSLSLGVGTMLIYGSYISHRESLPKLGAWVTLVDVAIAFLAGLLIIPAMYVAMSNGVEIFDADGNLLASSQLVFVVLPELFKSLGSFGTLLSALFFAMLVLASLTSSISMLEVPVATLSEQIGIERKKAGIISVSVISALSVLLIWQGDALFELAVTASTEYGQPLMGLVFSIYLGWLWQRQSLLKELQQGSPHIAATLFWRLWPVYVKYICPLIILLIFYSSLP</sequence>
<dbReference type="SUPFAM" id="SSF161070">
    <property type="entry name" value="SNF-like"/>
    <property type="match status" value="1"/>
</dbReference>
<proteinExistence type="predicted"/>
<dbReference type="CDD" id="cd10336">
    <property type="entry name" value="SLC6sbd_Tyt1-Like"/>
    <property type="match status" value="1"/>
</dbReference>
<feature type="transmembrane region" description="Helical" evidence="6">
    <location>
        <begin position="349"/>
        <end position="367"/>
    </location>
</feature>
<dbReference type="InParanoid" id="A0A7X0JVQ3"/>
<evidence type="ECO:0000256" key="3">
    <source>
        <dbReference type="ARBA" id="ARBA00022692"/>
    </source>
</evidence>
<feature type="transmembrane region" description="Helical" evidence="6">
    <location>
        <begin position="211"/>
        <end position="234"/>
    </location>
</feature>
<dbReference type="PRINTS" id="PR00176">
    <property type="entry name" value="NANEUSMPORT"/>
</dbReference>
<feature type="transmembrane region" description="Helical" evidence="6">
    <location>
        <begin position="246"/>
        <end position="270"/>
    </location>
</feature>
<evidence type="ECO:0000313" key="7">
    <source>
        <dbReference type="EMBL" id="MBB6522141.1"/>
    </source>
</evidence>
<dbReference type="EMBL" id="JACHHT010000002">
    <property type="protein sequence ID" value="MBB6522141.1"/>
    <property type="molecule type" value="Genomic_DNA"/>
</dbReference>
<feature type="transmembrane region" description="Helical" evidence="6">
    <location>
        <begin position="169"/>
        <end position="191"/>
    </location>
</feature>
<keyword evidence="4 6" id="KW-1133">Transmembrane helix</keyword>
<feature type="transmembrane region" description="Helical" evidence="6">
    <location>
        <begin position="307"/>
        <end position="328"/>
    </location>
</feature>
<protein>
    <submittedName>
        <fullName evidence="7">NSS family neurotransmitter:Na+ symporter</fullName>
    </submittedName>
</protein>
<name>A0A7X0JVQ3_9GAMM</name>
<accession>A0A7X0JVQ3</accession>
<evidence type="ECO:0000256" key="1">
    <source>
        <dbReference type="ARBA" id="ARBA00004141"/>
    </source>
</evidence>